<feature type="domain" description="Type ISP restriction-modification enzyme LLaBIII C-terminal specificity" evidence="7">
    <location>
        <begin position="677"/>
        <end position="1029"/>
    </location>
</feature>
<dbReference type="InterPro" id="IPR029063">
    <property type="entry name" value="SAM-dependent_MTases_sf"/>
</dbReference>
<dbReference type="InterPro" id="IPR041635">
    <property type="entry name" value="Type_ISP_LLaBIII_C"/>
</dbReference>
<dbReference type="PANTHER" id="PTHR33841:SF1">
    <property type="entry name" value="DNA METHYLTRANSFERASE A"/>
    <property type="match status" value="1"/>
</dbReference>
<comment type="similarity">
    <text evidence="1">Belongs to the N(4)/N(6)-methyltransferase family.</text>
</comment>
<evidence type="ECO:0000313" key="9">
    <source>
        <dbReference type="Proteomes" id="UP000234271"/>
    </source>
</evidence>
<dbReference type="STRING" id="288004.AL038_10540"/>
<evidence type="ECO:0000256" key="2">
    <source>
        <dbReference type="ARBA" id="ARBA00011900"/>
    </source>
</evidence>
<keyword evidence="9" id="KW-1185">Reference proteome</keyword>
<keyword evidence="4" id="KW-0808">Transferase</keyword>
<evidence type="ECO:0000256" key="4">
    <source>
        <dbReference type="ARBA" id="ARBA00022679"/>
    </source>
</evidence>
<evidence type="ECO:0000259" key="6">
    <source>
        <dbReference type="Pfam" id="PF02384"/>
    </source>
</evidence>
<evidence type="ECO:0000256" key="3">
    <source>
        <dbReference type="ARBA" id="ARBA00022603"/>
    </source>
</evidence>
<evidence type="ECO:0000256" key="1">
    <source>
        <dbReference type="ARBA" id="ARBA00006594"/>
    </source>
</evidence>
<dbReference type="InterPro" id="IPR003356">
    <property type="entry name" value="DNA_methylase_A-5"/>
</dbReference>
<evidence type="ECO:0000313" key="8">
    <source>
        <dbReference type="EMBL" id="AUI69646.1"/>
    </source>
</evidence>
<dbReference type="Proteomes" id="UP000234271">
    <property type="component" value="Chromosome"/>
</dbReference>
<dbReference type="GO" id="GO:0032259">
    <property type="term" value="P:methylation"/>
    <property type="evidence" value="ECO:0007669"/>
    <property type="project" value="UniProtKB-KW"/>
</dbReference>
<dbReference type="KEGG" id="blep:AL038_10540"/>
<dbReference type="REBASE" id="231376">
    <property type="entry name" value="Ble401ORF13735P"/>
</dbReference>
<dbReference type="RefSeq" id="WP_062152621.1">
    <property type="nucleotide sequence ID" value="NZ_CP012373.2"/>
</dbReference>
<accession>A0A2N9YHE9</accession>
<dbReference type="Pfam" id="PF02384">
    <property type="entry name" value="N6_Mtase"/>
    <property type="match status" value="1"/>
</dbReference>
<evidence type="ECO:0000259" key="7">
    <source>
        <dbReference type="Pfam" id="PF18135"/>
    </source>
</evidence>
<sequence>MNPIQTYLNELQAAVSAGNATEHTHRPALKNLLCAILPDYRITNEPRRIACGSPDFEVAKNDIPVGHIEAKDIGIDLNKVQQSEQLERYLPLLNNLLLTDYVEFRWFVEQEYRPEMTVRLAERDKKGNLKPIPESFSHLETLLQTFVNTQIVTLRSPEELAKKMALIARDIDRNMLLAYEQEGDRGKLHEQLNSFRITLLDTLKVEDFTDMVAQTVCYGLFAAKCSADLSQPFNRLTASHFVPKTNPFLRNLFNQIAGIELDDRLVWMVDHLCAVLNRADIAAILENFGRRTRQEDPVVHFYETFLAQYNPKLREVRGVYYTPEPVVSYIVRSVDLVLKDKFKLKQGLADSSLLENGVHKVQILDPATGTGTFLYSVFATIFEKFRKNKGMWSDYVSKHLLPRVHGFELLMAAYTVAHMKLSLQLKDYGYDFKSDERLRVFLTNTLDEAHQSEETLLARWLSNEANEANSVKSTSPVMVVLGNPPYSYDSMNKGKWISELIRDYYQVDGSSLNESNPKGLQDDYVKFIRFAQWRIKQTGYGVLGFVTNHGYLDNPTFRGMRQALMQDFDEIYILDLHGNAKKKEQSPDGSVDKNVFDIQQGVAIGIFIKHREKKAEYAQVYHAHLHGERAFKYQYLAEKDINLTEWTSLKPQSPFYLFVPQNTDLLPEYERGWKITEIMPLNSTGVKTHRDHFVIAFDKTELQKRIDDFRNLALSDAKIAELYDLKETDSFNLNISRTHLRDDKNWQCFFTHVLYRPFDIRSYYHNENLVDRSRQDVMQHIDNMDNLSIGLGRQGIAVNDDIWHLVTCTNYMLDTNVFRRGGVNVFPLYLYQEEKGLLSYIGLSEPQITRKPNFSPEFIQDLETRLTLQFIPEERGDFKTSISALDVFYYMYAVFHSPSYRTRYAEFLKIDFPRLPLTKDKAKFKQLTELGEQLVKIHLMEADIENDSSFPIEGNNLVEKIEYKDDKVYINKTQYFEDISPAIWHFYIGGYQVCQKWLKDRKGRTLSYNDCVQYLYILSAIEKTQDLMEQIDAISGFPL</sequence>
<dbReference type="Gene3D" id="3.40.50.150">
    <property type="entry name" value="Vaccinia Virus protein VP39"/>
    <property type="match status" value="1"/>
</dbReference>
<evidence type="ECO:0000256" key="5">
    <source>
        <dbReference type="ARBA" id="ARBA00047942"/>
    </source>
</evidence>
<gene>
    <name evidence="8" type="ORF">BLE401_13735</name>
</gene>
<dbReference type="GO" id="GO:0009007">
    <property type="term" value="F:site-specific DNA-methyltransferase (adenine-specific) activity"/>
    <property type="evidence" value="ECO:0007669"/>
    <property type="project" value="UniProtKB-EC"/>
</dbReference>
<reference evidence="9" key="1">
    <citation type="submission" date="2016-12" db="EMBL/GenBank/DDBJ databases">
        <title>Complete Genome Sequence of Beggiatoa leptomitiformis D-401.</title>
        <authorList>
            <person name="Fomenkov A."/>
            <person name="Vincze T."/>
            <person name="Grabovich M."/>
            <person name="Anton B.P."/>
            <person name="Dubinina G."/>
            <person name="Orlova M."/>
            <person name="Belousova E."/>
            <person name="Roberts R.J."/>
        </authorList>
    </citation>
    <scope>NUCLEOTIDE SEQUENCE [LARGE SCALE GENOMIC DNA]</scope>
    <source>
        <strain evidence="9">D-401</strain>
    </source>
</reference>
<protein>
    <recommendedName>
        <fullName evidence="2">site-specific DNA-methyltransferase (adenine-specific)</fullName>
        <ecNumber evidence="2">2.1.1.72</ecNumber>
    </recommendedName>
</protein>
<dbReference type="Pfam" id="PF18135">
    <property type="entry name" value="Type_ISP_C"/>
    <property type="match status" value="1"/>
</dbReference>
<dbReference type="AlphaFoldDB" id="A0A2N9YHE9"/>
<dbReference type="PANTHER" id="PTHR33841">
    <property type="entry name" value="DNA METHYLTRANSFERASE YEEA-RELATED"/>
    <property type="match status" value="1"/>
</dbReference>
<dbReference type="SUPFAM" id="SSF53335">
    <property type="entry name" value="S-adenosyl-L-methionine-dependent methyltransferases"/>
    <property type="match status" value="1"/>
</dbReference>
<dbReference type="EMBL" id="CP018889">
    <property type="protein sequence ID" value="AUI69646.1"/>
    <property type="molecule type" value="Genomic_DNA"/>
</dbReference>
<name>A0A2N9YHE9_9GAMM</name>
<feature type="domain" description="DNA methylase adenine-specific" evidence="6">
    <location>
        <begin position="294"/>
        <end position="552"/>
    </location>
</feature>
<keyword evidence="3 8" id="KW-0489">Methyltransferase</keyword>
<proteinExistence type="inferred from homology"/>
<dbReference type="EC" id="2.1.1.72" evidence="2"/>
<dbReference type="GO" id="GO:0003677">
    <property type="term" value="F:DNA binding"/>
    <property type="evidence" value="ECO:0007669"/>
    <property type="project" value="InterPro"/>
</dbReference>
<dbReference type="InterPro" id="IPR050953">
    <property type="entry name" value="N4_N6_ade-DNA_methylase"/>
</dbReference>
<dbReference type="OrthoDB" id="9804086at2"/>
<dbReference type="PRINTS" id="PR00507">
    <property type="entry name" value="N12N6MTFRASE"/>
</dbReference>
<comment type="catalytic activity">
    <reaction evidence="5">
        <text>a 2'-deoxyadenosine in DNA + S-adenosyl-L-methionine = an N(6)-methyl-2'-deoxyadenosine in DNA + S-adenosyl-L-homocysteine + H(+)</text>
        <dbReference type="Rhea" id="RHEA:15197"/>
        <dbReference type="Rhea" id="RHEA-COMP:12418"/>
        <dbReference type="Rhea" id="RHEA-COMP:12419"/>
        <dbReference type="ChEBI" id="CHEBI:15378"/>
        <dbReference type="ChEBI" id="CHEBI:57856"/>
        <dbReference type="ChEBI" id="CHEBI:59789"/>
        <dbReference type="ChEBI" id="CHEBI:90615"/>
        <dbReference type="ChEBI" id="CHEBI:90616"/>
        <dbReference type="EC" id="2.1.1.72"/>
    </reaction>
</comment>
<organism evidence="8 9">
    <name type="scientific">Beggiatoa leptomitoformis</name>
    <dbReference type="NCBI Taxonomy" id="288004"/>
    <lineage>
        <taxon>Bacteria</taxon>
        <taxon>Pseudomonadati</taxon>
        <taxon>Pseudomonadota</taxon>
        <taxon>Gammaproteobacteria</taxon>
        <taxon>Thiotrichales</taxon>
        <taxon>Thiotrichaceae</taxon>
        <taxon>Beggiatoa</taxon>
    </lineage>
</organism>
<dbReference type="GO" id="GO:0008170">
    <property type="term" value="F:N-methyltransferase activity"/>
    <property type="evidence" value="ECO:0007669"/>
    <property type="project" value="InterPro"/>
</dbReference>